<name>S9QP13_9RHOB</name>
<reference evidence="8" key="1">
    <citation type="journal article" date="2014" name="Stand. Genomic Sci.">
        <title>Genome sequence of the exopolysaccharide-producing Salipiger mucosus type strain (DSM 16094(T)), a moderately halophilic member of the Roseobacter clade.</title>
        <authorList>
            <person name="Riedel T."/>
            <person name="Spring S."/>
            <person name="Fiebig A."/>
            <person name="Petersen J."/>
            <person name="Kyrpides N.C."/>
            <person name="Goker M."/>
            <person name="Klenk H.P."/>
        </authorList>
    </citation>
    <scope>NUCLEOTIDE SEQUENCE [LARGE SCALE GENOMIC DNA]</scope>
    <source>
        <strain evidence="8">DSM 16094</strain>
    </source>
</reference>
<comment type="caution">
    <text evidence="7">The sequence shown here is derived from an EMBL/GenBank/DDBJ whole genome shotgun (WGS) entry which is preliminary data.</text>
</comment>
<organism evidence="7 8">
    <name type="scientific">Salipiger mucosus DSM 16094</name>
    <dbReference type="NCBI Taxonomy" id="1123237"/>
    <lineage>
        <taxon>Bacteria</taxon>
        <taxon>Pseudomonadati</taxon>
        <taxon>Pseudomonadota</taxon>
        <taxon>Alphaproteobacteria</taxon>
        <taxon>Rhodobacterales</taxon>
        <taxon>Roseobacteraceae</taxon>
        <taxon>Salipiger</taxon>
    </lineage>
</organism>
<sequence>MLTFWIVAAAITLLVTALLVLALLRARREDGPAEAWDLQVYRDQLKEIDRDRARGVIGEEEAERLRTEVSRRILSADAKAHESATAETGRGPRSLTAAVIAVALAGGAVALYLQLGAPGYGDLALSDRIDNAAELRANRPSQDDAEARVPPAPNPEAPEDYLRLVERLREAVADRPDDLQGYVLLARSEAALGNYAAAHEAQRRLIELKGEAATTKDYADLADMLVLAAGGFVSPEAEEVLDEVLRRDPSNGVARYYRGLMMAQNDRPDAAFRIWDRLLRESPADAPWVPPVRGQIEEMAYRAGIGDYELPQAVRPAAPGPSAGDIEAASDMTPEQRQQMVQGMVERLAGRLAEQGGTPDEWARLLGALGVLGETERAGEIWTEAQSVFAGQPEALDTVRAGARRAGVAE</sequence>
<dbReference type="Pfam" id="PF23914">
    <property type="entry name" value="TPR_CcmH_CycH"/>
    <property type="match status" value="1"/>
</dbReference>
<dbReference type="InterPro" id="IPR017560">
    <property type="entry name" value="Cyt_c_biogenesis_CcmI"/>
</dbReference>
<dbReference type="Gene3D" id="1.25.40.10">
    <property type="entry name" value="Tetratricopeptide repeat domain"/>
    <property type="match status" value="1"/>
</dbReference>
<dbReference type="InterPro" id="IPR056413">
    <property type="entry name" value="TPR_CcmH_CycH"/>
</dbReference>
<dbReference type="SUPFAM" id="SSF48452">
    <property type="entry name" value="TPR-like"/>
    <property type="match status" value="1"/>
</dbReference>
<dbReference type="eggNOG" id="COG4235">
    <property type="taxonomic scope" value="Bacteria"/>
</dbReference>
<feature type="compositionally biased region" description="Basic and acidic residues" evidence="5">
    <location>
        <begin position="137"/>
        <end position="147"/>
    </location>
</feature>
<keyword evidence="2" id="KW-0677">Repeat</keyword>
<dbReference type="Proteomes" id="UP000015347">
    <property type="component" value="Unassembled WGS sequence"/>
</dbReference>
<keyword evidence="4" id="KW-0802">TPR repeat</keyword>
<dbReference type="PANTHER" id="PTHR47870:SF1">
    <property type="entry name" value="CYTOCHROME C-TYPE BIOGENESIS PROTEIN CCMH"/>
    <property type="match status" value="1"/>
</dbReference>
<dbReference type="GO" id="GO:0016829">
    <property type="term" value="F:lyase activity"/>
    <property type="evidence" value="ECO:0007669"/>
    <property type="project" value="UniProtKB-KW"/>
</dbReference>
<dbReference type="GO" id="GO:0030313">
    <property type="term" value="C:cell envelope"/>
    <property type="evidence" value="ECO:0007669"/>
    <property type="project" value="UniProtKB-SubCell"/>
</dbReference>
<dbReference type="AlphaFoldDB" id="S9QP13"/>
<dbReference type="GO" id="GO:0017004">
    <property type="term" value="P:cytochrome complex assembly"/>
    <property type="evidence" value="ECO:0007669"/>
    <property type="project" value="UniProtKB-KW"/>
</dbReference>
<comment type="subcellular location">
    <subcellularLocation>
        <location evidence="1">Cell envelope</location>
    </subcellularLocation>
</comment>
<dbReference type="HOGENOM" id="CLU_036074_4_1_5"/>
<evidence type="ECO:0000256" key="2">
    <source>
        <dbReference type="ARBA" id="ARBA00022737"/>
    </source>
</evidence>
<protein>
    <submittedName>
        <fullName evidence="7">Heme lyase subunit CcmH-like protein</fullName>
    </submittedName>
</protein>
<dbReference type="GO" id="GO:0005886">
    <property type="term" value="C:plasma membrane"/>
    <property type="evidence" value="ECO:0007669"/>
    <property type="project" value="TreeGrafter"/>
</dbReference>
<evidence type="ECO:0000259" key="6">
    <source>
        <dbReference type="Pfam" id="PF23914"/>
    </source>
</evidence>
<dbReference type="InterPro" id="IPR011990">
    <property type="entry name" value="TPR-like_helical_dom_sf"/>
</dbReference>
<dbReference type="PANTHER" id="PTHR47870">
    <property type="entry name" value="CYTOCHROME C-TYPE BIOGENESIS PROTEIN CCMH"/>
    <property type="match status" value="1"/>
</dbReference>
<keyword evidence="3" id="KW-0201">Cytochrome c-type biogenesis</keyword>
<dbReference type="InterPro" id="IPR051263">
    <property type="entry name" value="C-type_cytochrome_biogenesis"/>
</dbReference>
<dbReference type="EMBL" id="APVH01000031">
    <property type="protein sequence ID" value="EPX81422.1"/>
    <property type="molecule type" value="Genomic_DNA"/>
</dbReference>
<feature type="domain" description="Cytochrome c-type biogenesis protein H TPR" evidence="6">
    <location>
        <begin position="158"/>
        <end position="287"/>
    </location>
</feature>
<evidence type="ECO:0000256" key="1">
    <source>
        <dbReference type="ARBA" id="ARBA00004196"/>
    </source>
</evidence>
<keyword evidence="7" id="KW-0456">Lyase</keyword>
<dbReference type="RefSeq" id="WP_020042245.1">
    <property type="nucleotide sequence ID" value="NZ_KE557277.1"/>
</dbReference>
<evidence type="ECO:0000256" key="3">
    <source>
        <dbReference type="ARBA" id="ARBA00022748"/>
    </source>
</evidence>
<evidence type="ECO:0000256" key="5">
    <source>
        <dbReference type="SAM" id="MobiDB-lite"/>
    </source>
</evidence>
<accession>S9QP13</accession>
<evidence type="ECO:0000313" key="7">
    <source>
        <dbReference type="EMBL" id="EPX81422.1"/>
    </source>
</evidence>
<evidence type="ECO:0000256" key="4">
    <source>
        <dbReference type="ARBA" id="ARBA00022803"/>
    </source>
</evidence>
<proteinExistence type="predicted"/>
<feature type="region of interest" description="Disordered" evidence="5">
    <location>
        <begin position="137"/>
        <end position="158"/>
    </location>
</feature>
<dbReference type="NCBIfam" id="TIGR03142">
    <property type="entry name" value="cytochro_ccmI"/>
    <property type="match status" value="1"/>
</dbReference>
<gene>
    <name evidence="7" type="ORF">Salmuc_05088</name>
</gene>
<evidence type="ECO:0000313" key="8">
    <source>
        <dbReference type="Proteomes" id="UP000015347"/>
    </source>
</evidence>
<dbReference type="STRING" id="1123237.Salmuc_05088"/>
<keyword evidence="8" id="KW-1185">Reference proteome</keyword>